<evidence type="ECO:0000313" key="4">
    <source>
        <dbReference type="Proteomes" id="UP000705283"/>
    </source>
</evidence>
<reference evidence="1" key="3">
    <citation type="submission" date="2020-11" db="EMBL/GenBank/DDBJ databases">
        <authorList>
            <person name="Lee S.D."/>
        </authorList>
    </citation>
    <scope>NUCLEOTIDE SEQUENCE</scope>
    <source>
        <strain evidence="1">SAP-2</strain>
    </source>
</reference>
<comment type="caution">
    <text evidence="1">The sequence shown here is derived from an EMBL/GenBank/DDBJ whole genome shotgun (WGS) entry which is preliminary data.</text>
</comment>
<reference evidence="2" key="1">
    <citation type="submission" date="2016-12" db="EMBL/GenBank/DDBJ databases">
        <authorList>
            <person name="Le Fleche-Mateos A."/>
        </authorList>
    </citation>
    <scope>NUCLEOTIDE SEQUENCE</scope>
    <source>
        <strain evidence="2">213</strain>
    </source>
</reference>
<reference evidence="1" key="4">
    <citation type="submission" date="2022-09" db="EMBL/GenBank/DDBJ databases">
        <title>Rouxiella aceris sp. nov., isolated from tree sap and emended description of the genus Rhouxiella.</title>
        <authorList>
            <person name="Kim I.S."/>
        </authorList>
    </citation>
    <scope>NUCLEOTIDE SEQUENCE</scope>
    <source>
        <strain evidence="1">SAP-2</strain>
    </source>
</reference>
<accession>A0AA41BX93</accession>
<reference evidence="2 3" key="2">
    <citation type="journal article" date="2017" name="Int. J. Syst. Evol. Microbiol.">
        <title>Rouxiella badensis sp. nov. and Rouxiella silvae sp. nov. isolated from peat bog soil in Germany and emendation of the genus description.</title>
        <authorList>
            <person name="Le Fleche-Mateos A."/>
            <person name="Kugler J.H."/>
            <person name="Hansen S.H."/>
            <person name="Syldatk C."/>
            <person name="Hausmann R."/>
            <person name="Lomprez F."/>
            <person name="Vandenbogaert M."/>
            <person name="Manuguerra J.C."/>
            <person name="Grimont P.A."/>
        </authorList>
    </citation>
    <scope>NUCLEOTIDE SEQUENCE [LARGE SCALE GENOMIC DNA]</scope>
    <source>
        <strain evidence="2 3">213</strain>
    </source>
</reference>
<keyword evidence="3" id="KW-1185">Reference proteome</keyword>
<dbReference type="RefSeq" id="WP_084982474.1">
    <property type="nucleotide sequence ID" value="NZ_CBCSCF010000003.1"/>
</dbReference>
<dbReference type="Proteomes" id="UP000705283">
    <property type="component" value="Unassembled WGS sequence"/>
</dbReference>
<dbReference type="EMBL" id="MRWD01000010">
    <property type="protein sequence ID" value="ORJ22138.1"/>
    <property type="molecule type" value="Genomic_DNA"/>
</dbReference>
<dbReference type="PANTHER" id="PTHR43845">
    <property type="entry name" value="BLR5969 PROTEIN"/>
    <property type="match status" value="1"/>
</dbReference>
<dbReference type="Proteomes" id="UP000192722">
    <property type="component" value="Unassembled WGS sequence"/>
</dbReference>
<dbReference type="Gene3D" id="3.40.50.12780">
    <property type="entry name" value="N-terminal domain of ligase-like"/>
    <property type="match status" value="1"/>
</dbReference>
<gene>
    <name evidence="2" type="ORF">BS639_05695</name>
    <name evidence="1" type="ORF">ITX54_14190</name>
</gene>
<evidence type="ECO:0000313" key="1">
    <source>
        <dbReference type="EMBL" id="MBF6637812.1"/>
    </source>
</evidence>
<dbReference type="AlphaFoldDB" id="A0AA41BX93"/>
<keyword evidence="1" id="KW-0436">Ligase</keyword>
<evidence type="ECO:0000313" key="2">
    <source>
        <dbReference type="EMBL" id="ORJ22138.1"/>
    </source>
</evidence>
<dbReference type="InterPro" id="IPR042099">
    <property type="entry name" value="ANL_N_sf"/>
</dbReference>
<name>A0AA41BX93_9GAMM</name>
<dbReference type="EMBL" id="JADMKS010000005">
    <property type="protein sequence ID" value="MBF6637812.1"/>
    <property type="molecule type" value="Genomic_DNA"/>
</dbReference>
<dbReference type="SUPFAM" id="SSF56801">
    <property type="entry name" value="Acetyl-CoA synthetase-like"/>
    <property type="match status" value="1"/>
</dbReference>
<dbReference type="InterPro" id="IPR045851">
    <property type="entry name" value="AMP-bd_C_sf"/>
</dbReference>
<organism evidence="1 4">
    <name type="scientific">Rouxiella silvae</name>
    <dbReference type="NCBI Taxonomy" id="1646373"/>
    <lineage>
        <taxon>Bacteria</taxon>
        <taxon>Pseudomonadati</taxon>
        <taxon>Pseudomonadota</taxon>
        <taxon>Gammaproteobacteria</taxon>
        <taxon>Enterobacterales</taxon>
        <taxon>Yersiniaceae</taxon>
        <taxon>Rouxiella</taxon>
    </lineage>
</organism>
<dbReference type="GO" id="GO:0016874">
    <property type="term" value="F:ligase activity"/>
    <property type="evidence" value="ECO:0007669"/>
    <property type="project" value="UniProtKB-KW"/>
</dbReference>
<proteinExistence type="predicted"/>
<evidence type="ECO:0000313" key="3">
    <source>
        <dbReference type="Proteomes" id="UP000192722"/>
    </source>
</evidence>
<sequence>MQFLTDRIITLAALFDDLQQHAEWADPLTARQAEQIRALLDATALEQVVQIRLGNVHALPWVYYPYTNEVTELLPLGSVTLKSASLEGEVRGVLLAWLTGNQVSLASGFEPFWQQIIERASRLKTFAPFNLALTHAPQDSTPVIFIPEQTHASVQGKAGIRYQVAPGASAPYALSVDLLDAWSAPLIVKVHHAGVSLSEARRQLSPDERRQRLDSRLRFLLYKTQRLPHYQQVAQPQTVAELHQLPVLTKQALEQGSPPYGRAMASQAPPSGEVLVSGSSGGKTRYIPYSRDDWQSMIHEAVQTLYDIGLVAGDRVVNTLYGGHMYGGMLTSSQELALMPVEAYTVGQNITPQELVYLYQTFDINTIIGIPSLLDTLLSQAKQIDPQFRIEKVIYGGALWPEHRKEALIEMLGIKTFHSILAANDGAQIGYQSPPLQGVEHYLVDDYNYVEIADDHGNPVADGERGHILLTNWQKFEYPLIRYKIGDVGRIVPQRDGGRVLEFLGRSDGLIILNGRKAIYYQQVADVLSEAGIGQLQLTISQKGHQETLQVSIEAPQPLDTQALEQNLQAALPSLRPGDGVSIELLDFRVRVVQVEQLARHPVSGKIRLVEDLRFSRPEEVA</sequence>
<protein>
    <submittedName>
        <fullName evidence="1">Phenylacetate--CoA ligase family protein</fullName>
    </submittedName>
</protein>
<dbReference type="Gene3D" id="3.30.300.30">
    <property type="match status" value="1"/>
</dbReference>
<dbReference type="PANTHER" id="PTHR43845:SF1">
    <property type="entry name" value="BLR5969 PROTEIN"/>
    <property type="match status" value="1"/>
</dbReference>